<dbReference type="InterPro" id="IPR050297">
    <property type="entry name" value="LipidA_mod_glycosyltrf_83"/>
</dbReference>
<evidence type="ECO:0000256" key="8">
    <source>
        <dbReference type="SAM" id="Phobius"/>
    </source>
</evidence>
<keyword evidence="11" id="KW-1185">Reference proteome</keyword>
<dbReference type="EMBL" id="FNVA01000001">
    <property type="protein sequence ID" value="SEF61597.1"/>
    <property type="molecule type" value="Genomic_DNA"/>
</dbReference>
<evidence type="ECO:0000259" key="9">
    <source>
        <dbReference type="Pfam" id="PF13231"/>
    </source>
</evidence>
<evidence type="ECO:0000313" key="10">
    <source>
        <dbReference type="EMBL" id="SEF61597.1"/>
    </source>
</evidence>
<feature type="transmembrane region" description="Helical" evidence="8">
    <location>
        <begin position="425"/>
        <end position="442"/>
    </location>
</feature>
<gene>
    <name evidence="10" type="ORF">SAMN05421819_0592</name>
</gene>
<dbReference type="AlphaFoldDB" id="A0A1H5THW5"/>
<dbReference type="Proteomes" id="UP000236728">
    <property type="component" value="Unassembled WGS sequence"/>
</dbReference>
<feature type="transmembrane region" description="Helical" evidence="8">
    <location>
        <begin position="370"/>
        <end position="392"/>
    </location>
</feature>
<keyword evidence="2" id="KW-1003">Cell membrane</keyword>
<sequence length="460" mass="50782">MVWALLAGLTVRAAFLHGRPEVSGDTLLYGEIAQNVLRHHLYGRTTDSLHATWIRLPGYPLFLAASFLVFGAGSYYPVLWLNVALDLATCLLIGAIAARLGGRRVGLIALWIAALCPFTANYCAVALTETPSLLCVAVAFYGLQRMTQVSVGKVCWAAVVGAALAVAVLLRPEQGLLSAAVVPAVLWVGWRSRSRRGSRGLAEAIAPAALSCAIVLLPLLGWGIRNARVMGHFEPLAPKSATDPGEQVPSGFNHWYRTWGIDFKSTYDVYWNYDGAGMALTDLPRRAIDNAEQRAQTEKVFAEYNVMQLARPQFDIQFERIAEERDHLHPLRSHLVLPIARVVNMWLRPRTELMDLPLDWWNWKAHAKGFSIAAALALLNLGFLMVAGAGVWRQRCCLDVVQMSMLGFVVLRSALLLTLDNSEPRYTLECLPVLIVFAALAFRRDLRMGRTLRQVATPSG</sequence>
<accession>A0A1H5THW5</accession>
<keyword evidence="6 8" id="KW-1133">Transmembrane helix</keyword>
<keyword evidence="4 10" id="KW-0808">Transferase</keyword>
<evidence type="ECO:0000256" key="1">
    <source>
        <dbReference type="ARBA" id="ARBA00004651"/>
    </source>
</evidence>
<evidence type="ECO:0000256" key="3">
    <source>
        <dbReference type="ARBA" id="ARBA00022676"/>
    </source>
</evidence>
<dbReference type="GO" id="GO:0016763">
    <property type="term" value="F:pentosyltransferase activity"/>
    <property type="evidence" value="ECO:0007669"/>
    <property type="project" value="TreeGrafter"/>
</dbReference>
<reference evidence="10 11" key="1">
    <citation type="submission" date="2016-10" db="EMBL/GenBank/DDBJ databases">
        <authorList>
            <person name="de Groot N.N."/>
        </authorList>
    </citation>
    <scope>NUCLEOTIDE SEQUENCE [LARGE SCALE GENOMIC DNA]</scope>
    <source>
        <strain evidence="10 11">DSM 22489</strain>
    </source>
</reference>
<feature type="transmembrane region" description="Helical" evidence="8">
    <location>
        <begin position="58"/>
        <end position="76"/>
    </location>
</feature>
<feature type="domain" description="Glycosyltransferase RgtA/B/C/D-like" evidence="9">
    <location>
        <begin position="57"/>
        <end position="222"/>
    </location>
</feature>
<dbReference type="InterPro" id="IPR038731">
    <property type="entry name" value="RgtA/B/C-like"/>
</dbReference>
<feature type="transmembrane region" description="Helical" evidence="8">
    <location>
        <begin position="108"/>
        <end position="141"/>
    </location>
</feature>
<evidence type="ECO:0000256" key="2">
    <source>
        <dbReference type="ARBA" id="ARBA00022475"/>
    </source>
</evidence>
<protein>
    <submittedName>
        <fullName evidence="10">Dolichyl-phosphate-mannose-protein mannosyltransferase</fullName>
    </submittedName>
</protein>
<organism evidence="10 11">
    <name type="scientific">Bryocella elongata</name>
    <dbReference type="NCBI Taxonomy" id="863522"/>
    <lineage>
        <taxon>Bacteria</taxon>
        <taxon>Pseudomonadati</taxon>
        <taxon>Acidobacteriota</taxon>
        <taxon>Terriglobia</taxon>
        <taxon>Terriglobales</taxon>
        <taxon>Acidobacteriaceae</taxon>
        <taxon>Bryocella</taxon>
    </lineage>
</organism>
<feature type="transmembrane region" description="Helical" evidence="8">
    <location>
        <begin position="153"/>
        <end position="170"/>
    </location>
</feature>
<dbReference type="Pfam" id="PF13231">
    <property type="entry name" value="PMT_2"/>
    <property type="match status" value="1"/>
</dbReference>
<keyword evidence="3 10" id="KW-0328">Glycosyltransferase</keyword>
<evidence type="ECO:0000256" key="7">
    <source>
        <dbReference type="ARBA" id="ARBA00023136"/>
    </source>
</evidence>
<keyword evidence="5 8" id="KW-0812">Transmembrane</keyword>
<dbReference type="PANTHER" id="PTHR33908">
    <property type="entry name" value="MANNOSYLTRANSFERASE YKCB-RELATED"/>
    <property type="match status" value="1"/>
</dbReference>
<feature type="transmembrane region" description="Helical" evidence="8">
    <location>
        <begin position="83"/>
        <end position="102"/>
    </location>
</feature>
<evidence type="ECO:0000256" key="5">
    <source>
        <dbReference type="ARBA" id="ARBA00022692"/>
    </source>
</evidence>
<evidence type="ECO:0000256" key="6">
    <source>
        <dbReference type="ARBA" id="ARBA00022989"/>
    </source>
</evidence>
<comment type="subcellular location">
    <subcellularLocation>
        <location evidence="1">Cell membrane</location>
        <topology evidence="1">Multi-pass membrane protein</topology>
    </subcellularLocation>
</comment>
<feature type="transmembrane region" description="Helical" evidence="8">
    <location>
        <begin position="204"/>
        <end position="224"/>
    </location>
</feature>
<dbReference type="GO" id="GO:0005886">
    <property type="term" value="C:plasma membrane"/>
    <property type="evidence" value="ECO:0007669"/>
    <property type="project" value="UniProtKB-SubCell"/>
</dbReference>
<proteinExistence type="predicted"/>
<name>A0A1H5THW5_9BACT</name>
<keyword evidence="7 8" id="KW-0472">Membrane</keyword>
<evidence type="ECO:0000256" key="4">
    <source>
        <dbReference type="ARBA" id="ARBA00022679"/>
    </source>
</evidence>
<dbReference type="GO" id="GO:0009103">
    <property type="term" value="P:lipopolysaccharide biosynthetic process"/>
    <property type="evidence" value="ECO:0007669"/>
    <property type="project" value="UniProtKB-ARBA"/>
</dbReference>
<evidence type="ECO:0000313" key="11">
    <source>
        <dbReference type="Proteomes" id="UP000236728"/>
    </source>
</evidence>
<dbReference type="PANTHER" id="PTHR33908:SF11">
    <property type="entry name" value="MEMBRANE PROTEIN"/>
    <property type="match status" value="1"/>
</dbReference>